<name>A0A9W8DZ42_9FUNG</name>
<organism evidence="1 2">
    <name type="scientific">Dispira parvispora</name>
    <dbReference type="NCBI Taxonomy" id="1520584"/>
    <lineage>
        <taxon>Eukaryota</taxon>
        <taxon>Fungi</taxon>
        <taxon>Fungi incertae sedis</taxon>
        <taxon>Zoopagomycota</taxon>
        <taxon>Kickxellomycotina</taxon>
        <taxon>Dimargaritomycetes</taxon>
        <taxon>Dimargaritales</taxon>
        <taxon>Dimargaritaceae</taxon>
        <taxon>Dispira</taxon>
    </lineage>
</organism>
<sequence length="327" mass="36317">SHIYKRHAVPESLAESSIRLYNLFTEWWDDTMPTQFPLEPLATATGGLGPQDPVTVRRLSQRLTIHIFYYTTILCLFSIPKNCQSRLTRSTLEHCQLTRFRAVQSITRLLGLAFSVPPHYFHYIVPLAFTQAVYVYLDTLPGSNVTVYPISPALRKVVPPRGGGYVSPVGTQELQGGIDPHVLDSLIPTPTSATGFPFTDQGFQSGDSEEQLLTTPSALLTSIQNPRFHTDLRYVVHLLLKALAKDDSVYLNEITQSGHPGGSPVSDHPSARALRVLTVASKHDTPAVTVVKIIGKYILLLNRFSSSWSRVIVFVKDIRERLAALVD</sequence>
<proteinExistence type="predicted"/>
<gene>
    <name evidence="1" type="ORF">IWQ62_005934</name>
</gene>
<dbReference type="OrthoDB" id="424974at2759"/>
<keyword evidence="2" id="KW-1185">Reference proteome</keyword>
<dbReference type="Proteomes" id="UP001150925">
    <property type="component" value="Unassembled WGS sequence"/>
</dbReference>
<evidence type="ECO:0000313" key="2">
    <source>
        <dbReference type="Proteomes" id="UP001150925"/>
    </source>
</evidence>
<dbReference type="EMBL" id="JANBPY010002797">
    <property type="protein sequence ID" value="KAJ1953678.1"/>
    <property type="molecule type" value="Genomic_DNA"/>
</dbReference>
<accession>A0A9W8DZ42</accession>
<feature type="non-terminal residue" evidence="1">
    <location>
        <position position="1"/>
    </location>
</feature>
<dbReference type="AlphaFoldDB" id="A0A9W8DZ42"/>
<evidence type="ECO:0000313" key="1">
    <source>
        <dbReference type="EMBL" id="KAJ1953678.1"/>
    </source>
</evidence>
<comment type="caution">
    <text evidence="1">The sequence shown here is derived from an EMBL/GenBank/DDBJ whole genome shotgun (WGS) entry which is preliminary data.</text>
</comment>
<reference evidence="1" key="1">
    <citation type="submission" date="2022-07" db="EMBL/GenBank/DDBJ databases">
        <title>Phylogenomic reconstructions and comparative analyses of Kickxellomycotina fungi.</title>
        <authorList>
            <person name="Reynolds N.K."/>
            <person name="Stajich J.E."/>
            <person name="Barry K."/>
            <person name="Grigoriev I.V."/>
            <person name="Crous P."/>
            <person name="Smith M.E."/>
        </authorList>
    </citation>
    <scope>NUCLEOTIDE SEQUENCE</scope>
    <source>
        <strain evidence="1">RSA 1196</strain>
    </source>
</reference>
<protein>
    <submittedName>
        <fullName evidence="1">Uncharacterized protein</fullName>
    </submittedName>
</protein>